<keyword evidence="13" id="KW-0808">Transferase</keyword>
<evidence type="ECO:0000256" key="1">
    <source>
        <dbReference type="ARBA" id="ARBA00000151"/>
    </source>
</evidence>
<dbReference type="NCBIfam" id="TIGR00097">
    <property type="entry name" value="HMP-P_kinase"/>
    <property type="match status" value="1"/>
</dbReference>
<organism evidence="13 14">
    <name type="scientific">Bacillus spongiae</name>
    <dbReference type="NCBI Taxonomy" id="2683610"/>
    <lineage>
        <taxon>Bacteria</taxon>
        <taxon>Bacillati</taxon>
        <taxon>Bacillota</taxon>
        <taxon>Bacilli</taxon>
        <taxon>Bacillales</taxon>
        <taxon>Bacillaceae</taxon>
        <taxon>Bacillus</taxon>
    </lineage>
</organism>
<dbReference type="PANTHER" id="PTHR20858:SF17">
    <property type="entry name" value="HYDROXYMETHYLPYRIMIDINE_PHOSPHOMETHYLPYRIMIDINE KINASE THI20-RELATED"/>
    <property type="match status" value="1"/>
</dbReference>
<evidence type="ECO:0000313" key="13">
    <source>
        <dbReference type="EMBL" id="MEI5908698.1"/>
    </source>
</evidence>
<keyword evidence="13" id="KW-0418">Kinase</keyword>
<evidence type="ECO:0000256" key="4">
    <source>
        <dbReference type="ARBA" id="ARBA00009879"/>
    </source>
</evidence>
<evidence type="ECO:0000256" key="10">
    <source>
        <dbReference type="ARBA" id="ARBA00042102"/>
    </source>
</evidence>
<dbReference type="Gene3D" id="3.40.1190.20">
    <property type="match status" value="1"/>
</dbReference>
<dbReference type="GO" id="GO:0008972">
    <property type="term" value="F:phosphomethylpyrimidine kinase activity"/>
    <property type="evidence" value="ECO:0007669"/>
    <property type="project" value="UniProtKB-EC"/>
</dbReference>
<dbReference type="RefSeq" id="WP_336588146.1">
    <property type="nucleotide sequence ID" value="NZ_JBBAXC010000015.1"/>
</dbReference>
<dbReference type="GO" id="GO:0008902">
    <property type="term" value="F:hydroxymethylpyrimidine kinase activity"/>
    <property type="evidence" value="ECO:0007669"/>
    <property type="project" value="UniProtKB-EC"/>
</dbReference>
<dbReference type="PANTHER" id="PTHR20858">
    <property type="entry name" value="PHOSPHOMETHYLPYRIMIDINE KINASE"/>
    <property type="match status" value="1"/>
</dbReference>
<protein>
    <recommendedName>
        <fullName evidence="7">Hydroxymethylpyrimidine/phosphomethylpyrimidine kinase</fullName>
        <ecNumber evidence="5">2.7.1.49</ecNumber>
        <ecNumber evidence="6">2.7.4.7</ecNumber>
    </recommendedName>
    <alternativeName>
        <fullName evidence="10">Hydroxymethylpyrimidine kinase</fullName>
    </alternativeName>
    <alternativeName>
        <fullName evidence="11">Hydroxymethylpyrimidine phosphate kinase</fullName>
    </alternativeName>
</protein>
<dbReference type="EMBL" id="JBBAXC010000015">
    <property type="protein sequence ID" value="MEI5908698.1"/>
    <property type="molecule type" value="Genomic_DNA"/>
</dbReference>
<dbReference type="InterPro" id="IPR013749">
    <property type="entry name" value="PM/HMP-P_kinase-1"/>
</dbReference>
<evidence type="ECO:0000256" key="7">
    <source>
        <dbReference type="ARBA" id="ARBA00019161"/>
    </source>
</evidence>
<dbReference type="CDD" id="cd01169">
    <property type="entry name" value="HMPP_kinase"/>
    <property type="match status" value="1"/>
</dbReference>
<evidence type="ECO:0000256" key="8">
    <source>
        <dbReference type="ARBA" id="ARBA00022977"/>
    </source>
</evidence>
<reference evidence="13 14" key="1">
    <citation type="journal article" date="2018" name="J. Microbiol.">
        <title>Bacillus spongiae sp. nov., isolated from sponge of Jeju Island.</title>
        <authorList>
            <person name="Lee G.E."/>
            <person name="Im W.T."/>
            <person name="Park J.S."/>
        </authorList>
    </citation>
    <scope>NUCLEOTIDE SEQUENCE [LARGE SCALE GENOMIC DNA]</scope>
    <source>
        <strain evidence="13 14">135PIL107-10</strain>
    </source>
</reference>
<evidence type="ECO:0000256" key="3">
    <source>
        <dbReference type="ARBA" id="ARBA00004769"/>
    </source>
</evidence>
<dbReference type="InterPro" id="IPR029056">
    <property type="entry name" value="Ribokinase-like"/>
</dbReference>
<gene>
    <name evidence="13" type="primary">thiD</name>
    <name evidence="13" type="ORF">WAK64_16745</name>
</gene>
<name>A0ABU8HHS8_9BACI</name>
<evidence type="ECO:0000256" key="6">
    <source>
        <dbReference type="ARBA" id="ARBA00012963"/>
    </source>
</evidence>
<evidence type="ECO:0000256" key="2">
    <source>
        <dbReference type="ARBA" id="ARBA00000565"/>
    </source>
</evidence>
<dbReference type="EC" id="2.7.1.49" evidence="5"/>
<evidence type="ECO:0000256" key="9">
    <source>
        <dbReference type="ARBA" id="ARBA00037917"/>
    </source>
</evidence>
<evidence type="ECO:0000313" key="14">
    <source>
        <dbReference type="Proteomes" id="UP001312865"/>
    </source>
</evidence>
<feature type="domain" description="Pyridoxamine kinase/Phosphomethylpyrimidine kinase" evidence="12">
    <location>
        <begin position="11"/>
        <end position="254"/>
    </location>
</feature>
<sequence length="262" mass="28173">MKTALTIAGSDSGGGAGIQADLKTFSALGVFGMSVITAVTAQNTQEVRSVENISLNVIKDQINAIFDDIHVDAVKIGMLSTAEIIEAVTTEISKRKIKSVVVDPVMVSTSGHSLLDPAAVHMLKKKLLPLATVVTPNIAEAEVLVNQKIRNKVEMEEACQRIHEMGPGTVLLKGGHLHGDADDLFYDGKAFRWFQAERIQTKNTHGTGCTLSSAIASYCANGERLETAIAKGKDYVTEAIKQSFSIGKGNGPTHHFHPFYTR</sequence>
<comment type="similarity">
    <text evidence="4">Belongs to the ThiD family.</text>
</comment>
<accession>A0ABU8HHS8</accession>
<evidence type="ECO:0000256" key="11">
    <source>
        <dbReference type="ARBA" id="ARBA00043176"/>
    </source>
</evidence>
<dbReference type="SUPFAM" id="SSF53613">
    <property type="entry name" value="Ribokinase-like"/>
    <property type="match status" value="1"/>
</dbReference>
<keyword evidence="14" id="KW-1185">Reference proteome</keyword>
<comment type="catalytic activity">
    <reaction evidence="2">
        <text>4-amino-2-methyl-5-(phosphooxymethyl)pyrimidine + ATP = 4-amino-2-methyl-5-(diphosphooxymethyl)pyrimidine + ADP</text>
        <dbReference type="Rhea" id="RHEA:19893"/>
        <dbReference type="ChEBI" id="CHEBI:30616"/>
        <dbReference type="ChEBI" id="CHEBI:57841"/>
        <dbReference type="ChEBI" id="CHEBI:58354"/>
        <dbReference type="ChEBI" id="CHEBI:456216"/>
        <dbReference type="EC" id="2.7.4.7"/>
    </reaction>
</comment>
<evidence type="ECO:0000259" key="12">
    <source>
        <dbReference type="Pfam" id="PF08543"/>
    </source>
</evidence>
<comment type="catalytic activity">
    <reaction evidence="1">
        <text>4-amino-5-hydroxymethyl-2-methylpyrimidine + ATP = 4-amino-2-methyl-5-(phosphooxymethyl)pyrimidine + ADP + H(+)</text>
        <dbReference type="Rhea" id="RHEA:23096"/>
        <dbReference type="ChEBI" id="CHEBI:15378"/>
        <dbReference type="ChEBI" id="CHEBI:16892"/>
        <dbReference type="ChEBI" id="CHEBI:30616"/>
        <dbReference type="ChEBI" id="CHEBI:58354"/>
        <dbReference type="ChEBI" id="CHEBI:456216"/>
        <dbReference type="EC" id="2.7.1.49"/>
    </reaction>
</comment>
<comment type="caution">
    <text evidence="13">The sequence shown here is derived from an EMBL/GenBank/DDBJ whole genome shotgun (WGS) entry which is preliminary data.</text>
</comment>
<evidence type="ECO:0000256" key="5">
    <source>
        <dbReference type="ARBA" id="ARBA00012135"/>
    </source>
</evidence>
<comment type="pathway">
    <text evidence="3">Cofactor biosynthesis; thiamine diphosphate biosynthesis; 4-amino-2-methyl-5-diphosphomethylpyrimidine from 5-amino-1-(5-phospho-D-ribosyl)imidazole: step 3/3.</text>
</comment>
<dbReference type="Proteomes" id="UP001312865">
    <property type="component" value="Unassembled WGS sequence"/>
</dbReference>
<dbReference type="Pfam" id="PF08543">
    <property type="entry name" value="Phos_pyr_kin"/>
    <property type="match status" value="1"/>
</dbReference>
<dbReference type="InterPro" id="IPR004399">
    <property type="entry name" value="HMP/HMP-P_kinase_dom"/>
</dbReference>
<dbReference type="EC" id="2.7.4.7" evidence="6"/>
<proteinExistence type="inferred from homology"/>
<comment type="pathway">
    <text evidence="9">Cofactor biosynthesis; thiamine diphosphate biosynthesis; 4-amino-2-methyl-5-diphosphomethylpyrimidine from 5-amino-1-(5-phospho-D-ribosyl)imidazole: step 2/3.</text>
</comment>
<keyword evidence="8" id="KW-0784">Thiamine biosynthesis</keyword>